<dbReference type="EMBL" id="WISB01000008">
    <property type="protein sequence ID" value="MQW67853.1"/>
    <property type="molecule type" value="Genomic_DNA"/>
</dbReference>
<dbReference type="AlphaFoldDB" id="A0A6G1WDV4"/>
<gene>
    <name evidence="1" type="ORF">GHJ91_01315</name>
</gene>
<protein>
    <submittedName>
        <fullName evidence="1">Uncharacterized protein</fullName>
    </submittedName>
</protein>
<comment type="caution">
    <text evidence="1">The sequence shown here is derived from an EMBL/GenBank/DDBJ whole genome shotgun (WGS) entry which is preliminary data.</text>
</comment>
<reference evidence="1" key="1">
    <citation type="journal article" date="2013" name="Genome Biol.">
        <title>Comparative genomics of the core and accessory genomes of 48 Sinorhizobium strains comprising five genospecies.</title>
        <authorList>
            <person name="Sugawara M."/>
            <person name="Epstein B."/>
            <person name="Badgley B.D."/>
            <person name="Unno T."/>
            <person name="Xu L."/>
            <person name="Reese J."/>
            <person name="Gyaneshwar P."/>
            <person name="Denny R."/>
            <person name="Mudge J."/>
            <person name="Bharti A.K."/>
            <person name="Farmer A.D."/>
            <person name="May G.D."/>
            <person name="Woodward J.E."/>
            <person name="Medigue C."/>
            <person name="Vallenet D."/>
            <person name="Lajus A."/>
            <person name="Rouy Z."/>
            <person name="Martinez-Vaz B."/>
            <person name="Tiffin P."/>
            <person name="Young N.D."/>
            <person name="Sadowsky M.J."/>
        </authorList>
    </citation>
    <scope>NUCLEOTIDE SEQUENCE</scope>
    <source>
        <strain evidence="1">M1</strain>
    </source>
</reference>
<sequence>MSAFMQTLTRGYHVFVGSEDSLLEMLLDRISLIFKKDFDKKEVQVVLKNITLSDDVQKKISPWSNGPRSVVIPADGFCLVDLVSVPALLRSIFTFMSDRLGTSGTVFEKLFKEALERRYFKVQSGKLVAHDGSERELDAAVQIDDRMYLFECVSIERPLDYEIGKPRTMAIRRERLAGKLDQAKSLHAFLSKNPSGRNYDFSDSKEFVWAVVSPFVEWIWDTSSALWLDQNTPRILAPEEAFSLLRPENR</sequence>
<name>A0A6G1WDV4_9HYPH</name>
<evidence type="ECO:0000313" key="1">
    <source>
        <dbReference type="EMBL" id="MQW67853.1"/>
    </source>
</evidence>
<accession>A0A6G1WDV4</accession>
<organism evidence="1">
    <name type="scientific">Sinorhizobium medicae</name>
    <dbReference type="NCBI Taxonomy" id="110321"/>
    <lineage>
        <taxon>Bacteria</taxon>
        <taxon>Pseudomonadati</taxon>
        <taxon>Pseudomonadota</taxon>
        <taxon>Alphaproteobacteria</taxon>
        <taxon>Hyphomicrobiales</taxon>
        <taxon>Rhizobiaceae</taxon>
        <taxon>Sinorhizobium/Ensifer group</taxon>
        <taxon>Sinorhizobium</taxon>
    </lineage>
</organism>
<proteinExistence type="predicted"/>
<dbReference type="RefSeq" id="WP_153412206.1">
    <property type="nucleotide sequence ID" value="NZ_WISB01000008.1"/>
</dbReference>